<dbReference type="Pfam" id="PF01757">
    <property type="entry name" value="Acyl_transf_3"/>
    <property type="match status" value="1"/>
</dbReference>
<reference evidence="3 4" key="1">
    <citation type="submission" date="2016-11" db="EMBL/GenBank/DDBJ databases">
        <title>A multilocus sequence analysis scheme for characterization of bacteria in the genus Thioclava.</title>
        <authorList>
            <person name="Liu Y."/>
            <person name="Shao Z."/>
        </authorList>
    </citation>
    <scope>NUCLEOTIDE SEQUENCE [LARGE SCALE GENOMIC DNA]</scope>
    <source>
        <strain evidence="3 4">TAW-CT134</strain>
    </source>
</reference>
<keyword evidence="1" id="KW-1133">Transmembrane helix</keyword>
<evidence type="ECO:0000259" key="2">
    <source>
        <dbReference type="Pfam" id="PF01757"/>
    </source>
</evidence>
<keyword evidence="1" id="KW-0472">Membrane</keyword>
<keyword evidence="1" id="KW-0812">Transmembrane</keyword>
<protein>
    <recommendedName>
        <fullName evidence="2">Acyltransferase 3 domain-containing protein</fullName>
    </recommendedName>
</protein>
<feature type="transmembrane region" description="Helical" evidence="1">
    <location>
        <begin position="328"/>
        <end position="350"/>
    </location>
</feature>
<feature type="transmembrane region" description="Helical" evidence="1">
    <location>
        <begin position="265"/>
        <end position="285"/>
    </location>
</feature>
<feature type="transmembrane region" description="Helical" evidence="1">
    <location>
        <begin position="45"/>
        <end position="70"/>
    </location>
</feature>
<dbReference type="EMBL" id="MPZV01000002">
    <property type="protein sequence ID" value="OOY24167.1"/>
    <property type="molecule type" value="Genomic_DNA"/>
</dbReference>
<feature type="transmembrane region" description="Helical" evidence="1">
    <location>
        <begin position="12"/>
        <end position="30"/>
    </location>
</feature>
<dbReference type="PANTHER" id="PTHR23028">
    <property type="entry name" value="ACETYLTRANSFERASE"/>
    <property type="match status" value="1"/>
</dbReference>
<feature type="transmembrane region" description="Helical" evidence="1">
    <location>
        <begin position="165"/>
        <end position="185"/>
    </location>
</feature>
<dbReference type="PANTHER" id="PTHR23028:SF134">
    <property type="entry name" value="PUTATIVE (AFU_ORTHOLOGUE AFUA_4G08520)-RELATED"/>
    <property type="match status" value="1"/>
</dbReference>
<proteinExistence type="predicted"/>
<dbReference type="InterPro" id="IPR002656">
    <property type="entry name" value="Acyl_transf_3_dom"/>
</dbReference>
<feature type="transmembrane region" description="Helical" evidence="1">
    <location>
        <begin position="238"/>
        <end position="258"/>
    </location>
</feature>
<evidence type="ECO:0000256" key="1">
    <source>
        <dbReference type="SAM" id="Phobius"/>
    </source>
</evidence>
<feature type="domain" description="Acyltransferase 3" evidence="2">
    <location>
        <begin position="6"/>
        <end position="347"/>
    </location>
</feature>
<organism evidence="3 4">
    <name type="scientific">Thioclava sediminum</name>
    <dbReference type="NCBI Taxonomy" id="1915319"/>
    <lineage>
        <taxon>Bacteria</taxon>
        <taxon>Pseudomonadati</taxon>
        <taxon>Pseudomonadota</taxon>
        <taxon>Alphaproteobacteria</taxon>
        <taxon>Rhodobacterales</taxon>
        <taxon>Paracoccaceae</taxon>
        <taxon>Thioclava</taxon>
    </lineage>
</organism>
<keyword evidence="4" id="KW-1185">Reference proteome</keyword>
<feature type="transmembrane region" description="Helical" evidence="1">
    <location>
        <begin position="297"/>
        <end position="316"/>
    </location>
</feature>
<dbReference type="RefSeq" id="WP_078604706.1">
    <property type="nucleotide sequence ID" value="NZ_MPZV01000002.1"/>
</dbReference>
<dbReference type="Proteomes" id="UP000190787">
    <property type="component" value="Unassembled WGS sequence"/>
</dbReference>
<comment type="caution">
    <text evidence="3">The sequence shown here is derived from an EMBL/GenBank/DDBJ whole genome shotgun (WGS) entry which is preliminary data.</text>
</comment>
<feature type="transmembrane region" description="Helical" evidence="1">
    <location>
        <begin position="91"/>
        <end position="111"/>
    </location>
</feature>
<name>A0ABX3MXS3_9RHOB</name>
<evidence type="ECO:0000313" key="3">
    <source>
        <dbReference type="EMBL" id="OOY24167.1"/>
    </source>
</evidence>
<dbReference type="InterPro" id="IPR050879">
    <property type="entry name" value="Acyltransferase_3"/>
</dbReference>
<accession>A0ABX3MXS3</accession>
<feature type="transmembrane region" description="Helical" evidence="1">
    <location>
        <begin position="192"/>
        <end position="218"/>
    </location>
</feature>
<sequence>MAQKIVGLDWLRAIAAILVMIGHARAFLFVDFSELANDPTVVAKVFYLLTGLGTYSVIIFFVLSGYLVAGSVDRAYHEGRWSWKEYAVHRVVRLGIVLLPVLVMTAMFDWLGASQFDPAYYRGEFGAEFASAPNEPVANGVLVFLGNAFFLHNILVPVYGSNGPLWSIAYEFWYYVAFPLGFFALKPGRYQLFFAALFVLTMWFIGLDLAVLFPTWLFGYFAWKARDGLLGRLVATKAVYALAVVFALFVVMSALKFVNDYSIGSLYITAVAAFFAVIALSNPVFDHGARLAEFLSKISYSLYLVHFPLMALLSSMRHVARFDALGNGMVLFGVYILSSFLLAWCVHWLFERHTATLQRAILRSMRQRPRLGAAE</sequence>
<gene>
    <name evidence="3" type="ORF">BMI91_08865</name>
</gene>
<evidence type="ECO:0000313" key="4">
    <source>
        <dbReference type="Proteomes" id="UP000190787"/>
    </source>
</evidence>